<sequence length="121" mass="13911">MCYSAQIEADYKKYIKMFGAVMSIREFAELYWEHGGRNLKAPMAMEAVFSHAQADNERRIQTLIAENNRCGRRSSNRSFSSSGHVSPMRSAFWTRRRQKRPLKVSGSRPTRSTSQCAGWLT</sequence>
<evidence type="ECO:0000256" key="1">
    <source>
        <dbReference type="SAM" id="MobiDB-lite"/>
    </source>
</evidence>
<dbReference type="Proteomes" id="UP000675121">
    <property type="component" value="Unassembled WGS sequence"/>
</dbReference>
<accession>A0A9N8MMX0</accession>
<comment type="caution">
    <text evidence="2">The sequence shown here is derived from an EMBL/GenBank/DDBJ whole genome shotgun (WGS) entry which is preliminary data.</text>
</comment>
<feature type="region of interest" description="Disordered" evidence="1">
    <location>
        <begin position="71"/>
        <end position="121"/>
    </location>
</feature>
<name>A0A9N8MMX0_9BURK</name>
<protein>
    <submittedName>
        <fullName evidence="2">Uncharacterized protein</fullName>
    </submittedName>
</protein>
<organism evidence="2 3">
    <name type="scientific">Paraburkholderia domus</name>
    <dbReference type="NCBI Taxonomy" id="2793075"/>
    <lineage>
        <taxon>Bacteria</taxon>
        <taxon>Pseudomonadati</taxon>
        <taxon>Pseudomonadota</taxon>
        <taxon>Betaproteobacteria</taxon>
        <taxon>Burkholderiales</taxon>
        <taxon>Burkholderiaceae</taxon>
        <taxon>Paraburkholderia</taxon>
    </lineage>
</organism>
<reference evidence="2" key="1">
    <citation type="submission" date="2021-02" db="EMBL/GenBank/DDBJ databases">
        <authorList>
            <person name="Vanwijnsberghe S."/>
        </authorList>
    </citation>
    <scope>NUCLEOTIDE SEQUENCE</scope>
    <source>
        <strain evidence="2">R-70211</strain>
    </source>
</reference>
<evidence type="ECO:0000313" key="2">
    <source>
        <dbReference type="EMBL" id="CAE6876373.1"/>
    </source>
</evidence>
<feature type="compositionally biased region" description="Polar residues" evidence="1">
    <location>
        <begin position="107"/>
        <end position="121"/>
    </location>
</feature>
<dbReference type="AlphaFoldDB" id="A0A9N8MMX0"/>
<proteinExistence type="predicted"/>
<gene>
    <name evidence="2" type="ORF">R70211_01748</name>
</gene>
<dbReference type="EMBL" id="CAJNAS010000004">
    <property type="protein sequence ID" value="CAE6876373.1"/>
    <property type="molecule type" value="Genomic_DNA"/>
</dbReference>
<keyword evidence="3" id="KW-1185">Reference proteome</keyword>
<evidence type="ECO:0000313" key="3">
    <source>
        <dbReference type="Proteomes" id="UP000675121"/>
    </source>
</evidence>